<dbReference type="GeneID" id="66072606"/>
<dbReference type="RefSeq" id="XP_043002478.1">
    <property type="nucleotide sequence ID" value="XM_043160521.1"/>
</dbReference>
<dbReference type="Proteomes" id="UP001049176">
    <property type="component" value="Chromosome 11"/>
</dbReference>
<dbReference type="EMBL" id="CM032191">
    <property type="protein sequence ID" value="KAG7086007.1"/>
    <property type="molecule type" value="Genomic_DNA"/>
</dbReference>
<dbReference type="KEGG" id="more:E1B28_003530"/>
<organism evidence="1 2">
    <name type="scientific">Marasmius oreades</name>
    <name type="common">fairy-ring Marasmius</name>
    <dbReference type="NCBI Taxonomy" id="181124"/>
    <lineage>
        <taxon>Eukaryota</taxon>
        <taxon>Fungi</taxon>
        <taxon>Dikarya</taxon>
        <taxon>Basidiomycota</taxon>
        <taxon>Agaricomycotina</taxon>
        <taxon>Agaricomycetes</taxon>
        <taxon>Agaricomycetidae</taxon>
        <taxon>Agaricales</taxon>
        <taxon>Marasmiineae</taxon>
        <taxon>Marasmiaceae</taxon>
        <taxon>Marasmius</taxon>
    </lineage>
</organism>
<dbReference type="AlphaFoldDB" id="A0A9P7RM58"/>
<sequence>MSATVFLLIANVVQFLANLGDIVYPPLGIFATFWTLRRQSDSDNATINPTRTPPPIDTDEFSSTLIDSSTAIPTPEEPPESWVKACRTSLKEILENLDEILEKGVLDGTETKKRFVQLIDMQESLGITVSNLVRCVKDGINLDIRRNTVHSLIELEQDVDDFANTIERSRMKREVRCDELSDAEEGCP</sequence>
<reference evidence="1" key="1">
    <citation type="journal article" date="2021" name="Genome Biol. Evol.">
        <title>The assembled and annotated genome of the fairy-ring fungus Marasmius oreades.</title>
        <authorList>
            <person name="Hiltunen M."/>
            <person name="Ament-Velasquez S.L."/>
            <person name="Johannesson H."/>
        </authorList>
    </citation>
    <scope>NUCLEOTIDE SEQUENCE</scope>
    <source>
        <strain evidence="1">03SP1</strain>
    </source>
</reference>
<name>A0A9P7RM58_9AGAR</name>
<gene>
    <name evidence="1" type="ORF">E1B28_003530</name>
</gene>
<proteinExistence type="predicted"/>
<evidence type="ECO:0000313" key="2">
    <source>
        <dbReference type="Proteomes" id="UP001049176"/>
    </source>
</evidence>
<evidence type="ECO:0000313" key="1">
    <source>
        <dbReference type="EMBL" id="KAG7086007.1"/>
    </source>
</evidence>
<protein>
    <submittedName>
        <fullName evidence="1">Uncharacterized protein</fullName>
    </submittedName>
</protein>
<keyword evidence="2" id="KW-1185">Reference proteome</keyword>
<comment type="caution">
    <text evidence="1">The sequence shown here is derived from an EMBL/GenBank/DDBJ whole genome shotgun (WGS) entry which is preliminary data.</text>
</comment>
<accession>A0A9P7RM58</accession>